<evidence type="ECO:0000313" key="2">
    <source>
        <dbReference type="Proteomes" id="UP001159428"/>
    </source>
</evidence>
<dbReference type="Proteomes" id="UP001159428">
    <property type="component" value="Unassembled WGS sequence"/>
</dbReference>
<dbReference type="EMBL" id="CALNXJ010000014">
    <property type="protein sequence ID" value="CAH3114970.1"/>
    <property type="molecule type" value="Genomic_DNA"/>
</dbReference>
<dbReference type="SUPFAM" id="SSF53098">
    <property type="entry name" value="Ribonuclease H-like"/>
    <property type="match status" value="1"/>
</dbReference>
<organism evidence="1 2">
    <name type="scientific">Pocillopora meandrina</name>
    <dbReference type="NCBI Taxonomy" id="46732"/>
    <lineage>
        <taxon>Eukaryota</taxon>
        <taxon>Metazoa</taxon>
        <taxon>Cnidaria</taxon>
        <taxon>Anthozoa</taxon>
        <taxon>Hexacorallia</taxon>
        <taxon>Scleractinia</taxon>
        <taxon>Astrocoeniina</taxon>
        <taxon>Pocilloporidae</taxon>
        <taxon>Pocillopora</taxon>
    </lineage>
</organism>
<protein>
    <recommendedName>
        <fullName evidence="3">DNA-directed DNA polymerase</fullName>
    </recommendedName>
</protein>
<evidence type="ECO:0008006" key="3">
    <source>
        <dbReference type="Google" id="ProtNLM"/>
    </source>
</evidence>
<dbReference type="InterPro" id="IPR012337">
    <property type="entry name" value="RNaseH-like_sf"/>
</dbReference>
<dbReference type="AlphaFoldDB" id="A0AAU9WJG9"/>
<evidence type="ECO:0000313" key="1">
    <source>
        <dbReference type="EMBL" id="CAH3114970.1"/>
    </source>
</evidence>
<gene>
    <name evidence="1" type="ORF">PMEA_00005770</name>
</gene>
<dbReference type="InterPro" id="IPR036397">
    <property type="entry name" value="RNaseH_sf"/>
</dbReference>
<dbReference type="Gene3D" id="3.30.420.10">
    <property type="entry name" value="Ribonuclease H-like superfamily/Ribonuclease H"/>
    <property type="match status" value="1"/>
</dbReference>
<comment type="caution">
    <text evidence="1">The sequence shown here is derived from an EMBL/GenBank/DDBJ whole genome shotgun (WGS) entry which is preliminary data.</text>
</comment>
<dbReference type="GO" id="GO:0003676">
    <property type="term" value="F:nucleic acid binding"/>
    <property type="evidence" value="ECO:0007669"/>
    <property type="project" value="InterPro"/>
</dbReference>
<keyword evidence="2" id="KW-1185">Reference proteome</keyword>
<accession>A0AAU9WJG9</accession>
<reference evidence="1 2" key="1">
    <citation type="submission" date="2022-05" db="EMBL/GenBank/DDBJ databases">
        <authorList>
            <consortium name="Genoscope - CEA"/>
            <person name="William W."/>
        </authorList>
    </citation>
    <scope>NUCLEOTIDE SEQUENCE [LARGE SCALE GENOMIC DNA]</scope>
</reference>
<proteinExistence type="predicted"/>
<name>A0AAU9WJG9_9CNID</name>
<sequence>MSAMDPDELDFKDLPIFVYADNEAMQSANSEHQPIMVCCETDQENHTHVFYGKRCSQDFLEFLDQLTINEDEFERPVIVMFHNLKGYDIMFILQELYNQHPSFPKAFELLELKKGFFPHLFNTPENQSYVGPIPPSDTYDPDGMNHDKPEEFLNWYQDQMRCHVGYNLRLKWKSTAFLTSNH</sequence>